<organism evidence="1 2">
    <name type="scientific">Byssochlamys spectabilis</name>
    <name type="common">Paecilomyces variotii</name>
    <dbReference type="NCBI Taxonomy" id="264951"/>
    <lineage>
        <taxon>Eukaryota</taxon>
        <taxon>Fungi</taxon>
        <taxon>Dikarya</taxon>
        <taxon>Ascomycota</taxon>
        <taxon>Pezizomycotina</taxon>
        <taxon>Eurotiomycetes</taxon>
        <taxon>Eurotiomycetidae</taxon>
        <taxon>Eurotiales</taxon>
        <taxon>Thermoascaceae</taxon>
        <taxon>Paecilomyces</taxon>
    </lineage>
</organism>
<comment type="caution">
    <text evidence="1">The sequence shown here is derived from an EMBL/GenBank/DDBJ whole genome shotgun (WGS) entry which is preliminary data.</text>
</comment>
<dbReference type="Proteomes" id="UP000283841">
    <property type="component" value="Unassembled WGS sequence"/>
</dbReference>
<dbReference type="EMBL" id="RCNU01000001">
    <property type="protein sequence ID" value="RWQ99985.1"/>
    <property type="molecule type" value="Genomic_DNA"/>
</dbReference>
<accession>A0A443I7M2</accession>
<protein>
    <submittedName>
        <fullName evidence="1">Uncharacterized protein</fullName>
    </submittedName>
</protein>
<name>A0A443I7M2_BYSSP</name>
<evidence type="ECO:0000313" key="1">
    <source>
        <dbReference type="EMBL" id="RWQ99985.1"/>
    </source>
</evidence>
<dbReference type="RefSeq" id="XP_028489630.1">
    <property type="nucleotide sequence ID" value="XM_028628601.1"/>
</dbReference>
<dbReference type="GeneID" id="39597878"/>
<dbReference type="AlphaFoldDB" id="A0A443I7M2"/>
<dbReference type="VEuPathDB" id="FungiDB:C8Q69DRAFT_43924"/>
<reference evidence="1 2" key="1">
    <citation type="journal article" date="2018" name="Front. Microbiol.">
        <title>Genomic and genetic insights into a cosmopolitan fungus, Paecilomyces variotii (Eurotiales).</title>
        <authorList>
            <person name="Urquhart A.S."/>
            <person name="Mondo S.J."/>
            <person name="Makela M.R."/>
            <person name="Hane J.K."/>
            <person name="Wiebenga A."/>
            <person name="He G."/>
            <person name="Mihaltcheva S."/>
            <person name="Pangilinan J."/>
            <person name="Lipzen A."/>
            <person name="Barry K."/>
            <person name="de Vries R.P."/>
            <person name="Grigoriev I.V."/>
            <person name="Idnurm A."/>
        </authorList>
    </citation>
    <scope>NUCLEOTIDE SEQUENCE [LARGE SCALE GENOMIC DNA]</scope>
    <source>
        <strain evidence="1 2">CBS 101075</strain>
    </source>
</reference>
<keyword evidence="2" id="KW-1185">Reference proteome</keyword>
<gene>
    <name evidence="1" type="ORF">C8Q69DRAFT_43924</name>
</gene>
<proteinExistence type="predicted"/>
<sequence>MAAMLESAVAQELEDGWSGERPCRRSTPRLLAPSLGVERRLVVRLHRPGTRQCSLDTMTAIVKVIGCFCCCYLQGSSAKLASAVGVLGVSSLQCEVSQKTSCLVAITASMVDELIIITIVLGSQTTRSHIYTVSCLRWIPSETAGESGPVSKSQFDGQTARTRERALSPGHIIIIALCRASHKGINGRSVSKMALHQQVKTSTWSLSSVAAKPLEATQDPCLRSPNPLCA</sequence>
<evidence type="ECO:0000313" key="2">
    <source>
        <dbReference type="Proteomes" id="UP000283841"/>
    </source>
</evidence>